<dbReference type="Pfam" id="PF05013">
    <property type="entry name" value="FGase"/>
    <property type="match status" value="1"/>
</dbReference>
<proteinExistence type="predicted"/>
<keyword evidence="2" id="KW-1185">Reference proteome</keyword>
<dbReference type="GO" id="GO:0016787">
    <property type="term" value="F:hydrolase activity"/>
    <property type="evidence" value="ECO:0007669"/>
    <property type="project" value="UniProtKB-KW"/>
</dbReference>
<evidence type="ECO:0000313" key="1">
    <source>
        <dbReference type="EMBL" id="TXC85144.1"/>
    </source>
</evidence>
<dbReference type="RefSeq" id="WP_147012292.1">
    <property type="nucleotide sequence ID" value="NZ_VORB01000001.1"/>
</dbReference>
<dbReference type="Gene3D" id="3.40.630.40">
    <property type="entry name" value="Zn-dependent exopeptidases"/>
    <property type="match status" value="1"/>
</dbReference>
<comment type="caution">
    <text evidence="1">The sequence shown here is derived from an EMBL/GenBank/DDBJ whole genome shotgun (WGS) entry which is preliminary data.</text>
</comment>
<dbReference type="OrthoDB" id="9815326at2"/>
<dbReference type="EMBL" id="VORB01000001">
    <property type="protein sequence ID" value="TXC85144.1"/>
    <property type="molecule type" value="Genomic_DNA"/>
</dbReference>
<gene>
    <name evidence="1" type="ORF">FRX97_00545</name>
</gene>
<dbReference type="InterPro" id="IPR007709">
    <property type="entry name" value="N-FG_amidohydro"/>
</dbReference>
<keyword evidence="1" id="KW-0378">Hydrolase</keyword>
<name>A0A5C6VKG8_9FLAO</name>
<sequence>MNLIISCEHYSNELPHEFSNLFAQNEKVAETHRAYDIGAKLIFSGLQKLAFASFYYPYSRLLIEVNRSLHHPKLFSEFSKKLDKQTRKNLINSYYLPYRNKVEKACWGQIVEGKEFLHLSVHSFTPVLGNEIRNADIGLLYDPKNPIEREFAKKFKESIRAIDPNLKVRFNYPYLGTADGFTTYLRKKLGPKYAGIELEVKNDVINNQIIETLYKSLQKVIRE</sequence>
<protein>
    <submittedName>
        <fullName evidence="1">N-formylglutamate amidohydrolase</fullName>
    </submittedName>
</protein>
<evidence type="ECO:0000313" key="2">
    <source>
        <dbReference type="Proteomes" id="UP000321168"/>
    </source>
</evidence>
<dbReference type="AlphaFoldDB" id="A0A5C6VKG8"/>
<dbReference type="Proteomes" id="UP000321168">
    <property type="component" value="Unassembled WGS sequence"/>
</dbReference>
<accession>A0A5C6VKG8</accession>
<dbReference type="SUPFAM" id="SSF53187">
    <property type="entry name" value="Zn-dependent exopeptidases"/>
    <property type="match status" value="1"/>
</dbReference>
<organism evidence="1 2">
    <name type="scientific">Luteibaculum oceani</name>
    <dbReference type="NCBI Taxonomy" id="1294296"/>
    <lineage>
        <taxon>Bacteria</taxon>
        <taxon>Pseudomonadati</taxon>
        <taxon>Bacteroidota</taxon>
        <taxon>Flavobacteriia</taxon>
        <taxon>Flavobacteriales</taxon>
        <taxon>Luteibaculaceae</taxon>
        <taxon>Luteibaculum</taxon>
    </lineage>
</organism>
<reference evidence="1 2" key="1">
    <citation type="submission" date="2019-08" db="EMBL/GenBank/DDBJ databases">
        <title>Genome of Luteibaculum oceani JCM 18817.</title>
        <authorList>
            <person name="Bowman J.P."/>
        </authorList>
    </citation>
    <scope>NUCLEOTIDE SEQUENCE [LARGE SCALE GENOMIC DNA]</scope>
    <source>
        <strain evidence="1 2">JCM 18817</strain>
    </source>
</reference>